<dbReference type="InterPro" id="IPR025984">
    <property type="entry name" value="DCTPP"/>
</dbReference>
<gene>
    <name evidence="1" type="ORF">WY13_03859</name>
</gene>
<reference evidence="1 2" key="1">
    <citation type="journal article" date="2015" name="Biotechnol. Bioeng.">
        <title>Genome sequence and phenotypic characterization of Caulobacter segnis.</title>
        <authorList>
            <person name="Patel S."/>
            <person name="Fletcher B."/>
            <person name="Scott D.C."/>
            <person name="Ely B."/>
        </authorList>
    </citation>
    <scope>NUCLEOTIDE SEQUENCE [LARGE SCALE GENOMIC DNA]</scope>
    <source>
        <strain evidence="1 2">ERI-2</strain>
    </source>
</reference>
<accession>A0A162KIY3</accession>
<organism evidence="1 2">
    <name type="scientific">Clostridium ljungdahlii</name>
    <dbReference type="NCBI Taxonomy" id="1538"/>
    <lineage>
        <taxon>Bacteria</taxon>
        <taxon>Bacillati</taxon>
        <taxon>Bacillota</taxon>
        <taxon>Clostridia</taxon>
        <taxon>Eubacteriales</taxon>
        <taxon>Clostridiaceae</taxon>
        <taxon>Clostridium</taxon>
    </lineage>
</organism>
<protein>
    <submittedName>
        <fullName evidence="1">MazG-like family protein</fullName>
    </submittedName>
</protein>
<name>A0A162KIY3_9CLOT</name>
<evidence type="ECO:0000313" key="1">
    <source>
        <dbReference type="EMBL" id="OAA83082.1"/>
    </source>
</evidence>
<dbReference type="Pfam" id="PF12643">
    <property type="entry name" value="MazG-like"/>
    <property type="match status" value="1"/>
</dbReference>
<dbReference type="RefSeq" id="WP_013240839.1">
    <property type="nucleotide sequence ID" value="NZ_CP174102.1"/>
</dbReference>
<dbReference type="GO" id="GO:0009143">
    <property type="term" value="P:nucleoside triphosphate catabolic process"/>
    <property type="evidence" value="ECO:0007669"/>
    <property type="project" value="InterPro"/>
</dbReference>
<dbReference type="OrthoDB" id="2381770at2"/>
<comment type="caution">
    <text evidence="1">The sequence shown here is derived from an EMBL/GenBank/DDBJ whole genome shotgun (WGS) entry which is preliminary data.</text>
</comment>
<sequence length="105" mass="12074">MKKENFNIMYNVKIIEDLKANLLCIVADFFKLLTRGSNVAQESILDCISGGIIVLYLLAERLGYSHKSVDQTMKKKLKIGIIEEDKIEKDGKDLSKLYSYLKERE</sequence>
<evidence type="ECO:0000313" key="2">
    <source>
        <dbReference type="Proteomes" id="UP000077407"/>
    </source>
</evidence>
<dbReference type="GO" id="GO:0047429">
    <property type="term" value="F:nucleoside triphosphate diphosphatase activity"/>
    <property type="evidence" value="ECO:0007669"/>
    <property type="project" value="InterPro"/>
</dbReference>
<dbReference type="AlphaFoldDB" id="A0A162KIY3"/>
<dbReference type="PATRIC" id="fig|1538.10.peg.3930"/>
<dbReference type="EMBL" id="LITT01000063">
    <property type="protein sequence ID" value="OAA83082.1"/>
    <property type="molecule type" value="Genomic_DNA"/>
</dbReference>
<dbReference type="Proteomes" id="UP000077407">
    <property type="component" value="Unassembled WGS sequence"/>
</dbReference>
<dbReference type="OMA" id="WYQDISA"/>
<proteinExistence type="predicted"/>